<dbReference type="PANTHER" id="PTHR48048">
    <property type="entry name" value="GLYCOSYLTRANSFERASE"/>
    <property type="match status" value="1"/>
</dbReference>
<gene>
    <name evidence="4" type="ORF">EUGRSUZ_A00938</name>
</gene>
<dbReference type="FunFam" id="3.40.50.2000:FF:000056">
    <property type="entry name" value="Glycosyltransferase"/>
    <property type="match status" value="1"/>
</dbReference>
<dbReference type="FunCoup" id="A0A059DEA5">
    <property type="interactions" value="566"/>
</dbReference>
<evidence type="ECO:0000256" key="1">
    <source>
        <dbReference type="ARBA" id="ARBA00009995"/>
    </source>
</evidence>
<dbReference type="PANTHER" id="PTHR48048:SF45">
    <property type="entry name" value="GLYCOSYLTRANSFERASE"/>
    <property type="match status" value="1"/>
</dbReference>
<dbReference type="Gene3D" id="3.40.50.2000">
    <property type="entry name" value="Glycogen Phosphorylase B"/>
    <property type="match status" value="2"/>
</dbReference>
<protein>
    <recommendedName>
        <fullName evidence="5">Glycosyltransferase</fullName>
    </recommendedName>
</protein>
<evidence type="ECO:0008006" key="5">
    <source>
        <dbReference type="Google" id="ProtNLM"/>
    </source>
</evidence>
<dbReference type="Pfam" id="PF00201">
    <property type="entry name" value="UDPGT"/>
    <property type="match status" value="1"/>
</dbReference>
<name>A0A059DEA5_EUCGR</name>
<dbReference type="OMA" id="PPGEYTN"/>
<evidence type="ECO:0000256" key="3">
    <source>
        <dbReference type="ARBA" id="ARBA00022679"/>
    </source>
</evidence>
<evidence type="ECO:0000256" key="2">
    <source>
        <dbReference type="ARBA" id="ARBA00022676"/>
    </source>
</evidence>
<dbReference type="AlphaFoldDB" id="A0A059DEA5"/>
<dbReference type="EMBL" id="KK198753">
    <property type="protein sequence ID" value="KCW88560.1"/>
    <property type="molecule type" value="Genomic_DNA"/>
</dbReference>
<dbReference type="CDD" id="cd03784">
    <property type="entry name" value="GT1_Gtf-like"/>
    <property type="match status" value="1"/>
</dbReference>
<accession>A0A059DEA5</accession>
<keyword evidence="3" id="KW-0808">Transferase</keyword>
<evidence type="ECO:0000313" key="4">
    <source>
        <dbReference type="EMBL" id="KCW88560.1"/>
    </source>
</evidence>
<sequence length="490" mass="53781">MADAELLFIPTPGMGHLVAMVEMAKLIVDRDPRLSVTVLVMKFPFDSDVDSYTNSLATSMAASRLRFIHLPRENANPDFSSGQFITNFVESNKPRVKRAIAELADSAGSTGRLAGFVLDMFCTTMIDLADELGVPSYVLFTSSAAFLGMMLHLQSLQDEYHVDITEYKDSAAELDCPSLTNPLPAKVLPPLVLTKETVRPFLGHAKRMRAAKGIIVNTFEELEPYALRSLVGLGAPAVYPLGPILNLKGETKTKACGGHQGNDIMEWLNEQPSSSVVFLCFGSMGSLGEEQVKEMACALERSGHRFLWSLRRPPPKGKVWFPSELMDPTEVLPEGFLDRTATIGKVIGWAPQVAVLAHPAIGGFVSHCGWNSTLESIWFGVAMATLPLYGEQQFNAFELVVELGLAVEIKMDYRRDPRMDSDFVVTADVIEGGIKKLMEEVDSERRKKVNEASEKSKMVLIEGGSSYLSLGCLIEDILNNITISVNRIDG</sequence>
<dbReference type="InterPro" id="IPR002213">
    <property type="entry name" value="UDP_glucos_trans"/>
</dbReference>
<dbReference type="SUPFAM" id="SSF53756">
    <property type="entry name" value="UDP-Glycosyltransferase/glycogen phosphorylase"/>
    <property type="match status" value="1"/>
</dbReference>
<comment type="similarity">
    <text evidence="1">Belongs to the UDP-glycosyltransferase family.</text>
</comment>
<reference evidence="4" key="1">
    <citation type="submission" date="2013-07" db="EMBL/GenBank/DDBJ databases">
        <title>The genome of Eucalyptus grandis.</title>
        <authorList>
            <person name="Schmutz J."/>
            <person name="Hayes R."/>
            <person name="Myburg A."/>
            <person name="Tuskan G."/>
            <person name="Grattapaglia D."/>
            <person name="Rokhsar D.S."/>
        </authorList>
    </citation>
    <scope>NUCLEOTIDE SEQUENCE</scope>
    <source>
        <tissue evidence="4">Leaf extractions</tissue>
    </source>
</reference>
<keyword evidence="2" id="KW-0328">Glycosyltransferase</keyword>
<dbReference type="FunFam" id="3.40.50.2000:FF:000080">
    <property type="entry name" value="Glycosyltransferase"/>
    <property type="match status" value="1"/>
</dbReference>
<dbReference type="InParanoid" id="A0A059DEA5"/>
<dbReference type="eggNOG" id="KOG1192">
    <property type="taxonomic scope" value="Eukaryota"/>
</dbReference>
<organism evidence="4">
    <name type="scientific">Eucalyptus grandis</name>
    <name type="common">Flooded gum</name>
    <dbReference type="NCBI Taxonomy" id="71139"/>
    <lineage>
        <taxon>Eukaryota</taxon>
        <taxon>Viridiplantae</taxon>
        <taxon>Streptophyta</taxon>
        <taxon>Embryophyta</taxon>
        <taxon>Tracheophyta</taxon>
        <taxon>Spermatophyta</taxon>
        <taxon>Magnoliopsida</taxon>
        <taxon>eudicotyledons</taxon>
        <taxon>Gunneridae</taxon>
        <taxon>Pentapetalae</taxon>
        <taxon>rosids</taxon>
        <taxon>malvids</taxon>
        <taxon>Myrtales</taxon>
        <taxon>Myrtaceae</taxon>
        <taxon>Myrtoideae</taxon>
        <taxon>Eucalypteae</taxon>
        <taxon>Eucalyptus</taxon>
    </lineage>
</organism>
<proteinExistence type="inferred from homology"/>
<dbReference type="GO" id="GO:0035251">
    <property type="term" value="F:UDP-glucosyltransferase activity"/>
    <property type="evidence" value="ECO:0007669"/>
    <property type="project" value="InterPro"/>
</dbReference>
<dbReference type="Gramene" id="KCW88560">
    <property type="protein sequence ID" value="KCW88560"/>
    <property type="gene ID" value="EUGRSUZ_A00938"/>
</dbReference>
<dbReference type="InterPro" id="IPR050481">
    <property type="entry name" value="UDP-glycosyltransf_plant"/>
</dbReference>